<reference evidence="2" key="1">
    <citation type="submission" date="2025-08" db="UniProtKB">
        <authorList>
            <consortium name="RefSeq"/>
        </authorList>
    </citation>
    <scope>IDENTIFICATION</scope>
    <source>
        <tissue evidence="2">Whole body</tissue>
    </source>
</reference>
<proteinExistence type="predicted"/>
<evidence type="ECO:0000313" key="1">
    <source>
        <dbReference type="Proteomes" id="UP000504618"/>
    </source>
</evidence>
<dbReference type="GeneID" id="112456794"/>
<dbReference type="AlphaFoldDB" id="A0A6J1Q0V8"/>
<dbReference type="RefSeq" id="XP_024875318.1">
    <property type="nucleotide sequence ID" value="XM_025019550.1"/>
</dbReference>
<keyword evidence="1" id="KW-1185">Reference proteome</keyword>
<dbReference type="SUPFAM" id="SSF53098">
    <property type="entry name" value="Ribonuclease H-like"/>
    <property type="match status" value="1"/>
</dbReference>
<dbReference type="Proteomes" id="UP000504618">
    <property type="component" value="Unplaced"/>
</dbReference>
<organism evidence="1 2">
    <name type="scientific">Temnothorax curvispinosus</name>
    <dbReference type="NCBI Taxonomy" id="300111"/>
    <lineage>
        <taxon>Eukaryota</taxon>
        <taxon>Metazoa</taxon>
        <taxon>Ecdysozoa</taxon>
        <taxon>Arthropoda</taxon>
        <taxon>Hexapoda</taxon>
        <taxon>Insecta</taxon>
        <taxon>Pterygota</taxon>
        <taxon>Neoptera</taxon>
        <taxon>Endopterygota</taxon>
        <taxon>Hymenoptera</taxon>
        <taxon>Apocrita</taxon>
        <taxon>Aculeata</taxon>
        <taxon>Formicoidea</taxon>
        <taxon>Formicidae</taxon>
        <taxon>Myrmicinae</taxon>
        <taxon>Temnothorax</taxon>
    </lineage>
</organism>
<dbReference type="OrthoDB" id="7684415at2759"/>
<name>A0A6J1Q0V8_9HYME</name>
<gene>
    <name evidence="2" type="primary">LOC112456794</name>
</gene>
<dbReference type="InterPro" id="IPR012337">
    <property type="entry name" value="RNaseH-like_sf"/>
</dbReference>
<accession>A0A6J1Q0V8</accession>
<evidence type="ECO:0000313" key="2">
    <source>
        <dbReference type="RefSeq" id="XP_024875318.1"/>
    </source>
</evidence>
<protein>
    <submittedName>
        <fullName evidence="2">Uncharacterized protein LOC112456794</fullName>
    </submittedName>
</protein>
<sequence length="227" mass="26668">MMSMRKKVDIWHTTCHSHSGNLLAKDLVPETFAKKVNNLLRSFKTPGAEYELKQQGGSRIILACDTRWCSYRNAFRCLLKNLCLMQTLVAKKKVQLDSKSESLLKDPSFAIQLQDFILIFDPICQLINVCQRSNCRIADGCEEWLKLQIPTDNDEMQQKLNNRLSKVLTPIMLTSNFLHPQYRAKQFLHDEQRMKIMVFDFLKQELNVQCITDKPELDLYKKKFWYI</sequence>